<evidence type="ECO:0000256" key="1">
    <source>
        <dbReference type="ARBA" id="ARBA00001974"/>
    </source>
</evidence>
<evidence type="ECO:0000256" key="5">
    <source>
        <dbReference type="ARBA" id="ARBA00023002"/>
    </source>
</evidence>
<accession>A0A9N9ZZB7</accession>
<reference evidence="8" key="1">
    <citation type="submission" date="2021-12" db="EMBL/GenBank/DDBJ databases">
        <authorList>
            <person name="King R."/>
        </authorList>
    </citation>
    <scope>NUCLEOTIDE SEQUENCE</scope>
</reference>
<dbReference type="Gene3D" id="3.30.9.10">
    <property type="entry name" value="D-Amino Acid Oxidase, subunit A, domain 2"/>
    <property type="match status" value="1"/>
</dbReference>
<gene>
    <name evidence="8" type="ORF">BEMITA_LOCUS610</name>
</gene>
<evidence type="ECO:0000313" key="8">
    <source>
        <dbReference type="EMBL" id="CAH0380900.1"/>
    </source>
</evidence>
<dbReference type="AlphaFoldDB" id="A0A9N9ZZB7"/>
<keyword evidence="3" id="KW-0285">Flavoprotein</keyword>
<protein>
    <recommendedName>
        <fullName evidence="7">FAD dependent oxidoreductase domain-containing protein</fullName>
    </recommendedName>
</protein>
<feature type="binding site" evidence="6">
    <location>
        <begin position="43"/>
        <end position="44"/>
    </location>
    <ligand>
        <name>FAD</name>
        <dbReference type="ChEBI" id="CHEBI:57692"/>
    </ligand>
</feature>
<organism evidence="8 9">
    <name type="scientific">Bemisia tabaci</name>
    <name type="common">Sweetpotato whitefly</name>
    <name type="synonym">Aleurodes tabaci</name>
    <dbReference type="NCBI Taxonomy" id="7038"/>
    <lineage>
        <taxon>Eukaryota</taxon>
        <taxon>Metazoa</taxon>
        <taxon>Ecdysozoa</taxon>
        <taxon>Arthropoda</taxon>
        <taxon>Hexapoda</taxon>
        <taxon>Insecta</taxon>
        <taxon>Pterygota</taxon>
        <taxon>Neoptera</taxon>
        <taxon>Paraneoptera</taxon>
        <taxon>Hemiptera</taxon>
        <taxon>Sternorrhyncha</taxon>
        <taxon>Aleyrodoidea</taxon>
        <taxon>Aleyrodidae</taxon>
        <taxon>Aleyrodinae</taxon>
        <taxon>Bemisia</taxon>
    </lineage>
</organism>
<comment type="similarity">
    <text evidence="2">Belongs to the DAMOX/DASOX family.</text>
</comment>
<feature type="binding site" evidence="6">
    <location>
        <position position="305"/>
    </location>
    <ligand>
        <name>D-dopa</name>
        <dbReference type="ChEBI" id="CHEBI:149689"/>
    </ligand>
</feature>
<proteinExistence type="inferred from homology"/>
<evidence type="ECO:0000256" key="4">
    <source>
        <dbReference type="ARBA" id="ARBA00022827"/>
    </source>
</evidence>
<dbReference type="KEGG" id="btab:109034005"/>
<evidence type="ECO:0000256" key="2">
    <source>
        <dbReference type="ARBA" id="ARBA00006730"/>
    </source>
</evidence>
<dbReference type="GO" id="GO:0071949">
    <property type="term" value="F:FAD binding"/>
    <property type="evidence" value="ECO:0007669"/>
    <property type="project" value="InterPro"/>
</dbReference>
<feature type="domain" description="FAD dependent oxidoreductase" evidence="7">
    <location>
        <begin position="6"/>
        <end position="320"/>
    </location>
</feature>
<name>A0A9N9ZZB7_BEMTA</name>
<dbReference type="Proteomes" id="UP001152759">
    <property type="component" value="Chromosome 1"/>
</dbReference>
<dbReference type="PANTHER" id="PTHR11530">
    <property type="entry name" value="D-AMINO ACID OXIDASE"/>
    <property type="match status" value="1"/>
</dbReference>
<dbReference type="GO" id="GO:0019478">
    <property type="term" value="P:D-amino acid catabolic process"/>
    <property type="evidence" value="ECO:0007669"/>
    <property type="project" value="TreeGrafter"/>
</dbReference>
<dbReference type="Gene3D" id="3.40.50.720">
    <property type="entry name" value="NAD(P)-binding Rossmann-like Domain"/>
    <property type="match status" value="1"/>
</dbReference>
<dbReference type="EMBL" id="OU963862">
    <property type="protein sequence ID" value="CAH0380900.1"/>
    <property type="molecule type" value="Genomic_DNA"/>
</dbReference>
<keyword evidence="5" id="KW-0560">Oxidoreductase</keyword>
<feature type="binding site" evidence="6">
    <location>
        <position position="222"/>
    </location>
    <ligand>
        <name>D-dopa</name>
        <dbReference type="ChEBI" id="CHEBI:149689"/>
    </ligand>
</feature>
<evidence type="ECO:0000259" key="7">
    <source>
        <dbReference type="Pfam" id="PF01266"/>
    </source>
</evidence>
<dbReference type="SUPFAM" id="SSF51971">
    <property type="entry name" value="Nucleotide-binding domain"/>
    <property type="match status" value="1"/>
</dbReference>
<evidence type="ECO:0000256" key="6">
    <source>
        <dbReference type="PIRSR" id="PIRSR000189-1"/>
    </source>
</evidence>
<dbReference type="SUPFAM" id="SSF54373">
    <property type="entry name" value="FAD-linked reductases, C-terminal domain"/>
    <property type="match status" value="1"/>
</dbReference>
<dbReference type="PROSITE" id="PS00677">
    <property type="entry name" value="DAO"/>
    <property type="match status" value="1"/>
</dbReference>
<feature type="binding site" evidence="6">
    <location>
        <begin position="48"/>
        <end position="50"/>
    </location>
    <ligand>
        <name>FAD</name>
        <dbReference type="ChEBI" id="CHEBI:57692"/>
    </ligand>
</feature>
<dbReference type="Pfam" id="PF01266">
    <property type="entry name" value="DAO"/>
    <property type="match status" value="1"/>
</dbReference>
<keyword evidence="9" id="KW-1185">Reference proteome</keyword>
<comment type="cofactor">
    <cofactor evidence="1 6">
        <name>FAD</name>
        <dbReference type="ChEBI" id="CHEBI:57692"/>
    </cofactor>
</comment>
<feature type="binding site" evidence="6">
    <location>
        <position position="165"/>
    </location>
    <ligand>
        <name>FAD</name>
        <dbReference type="ChEBI" id="CHEBI:57692"/>
    </ligand>
</feature>
<keyword evidence="4 6" id="KW-0274">FAD</keyword>
<dbReference type="GO" id="GO:0003884">
    <property type="term" value="F:D-amino-acid oxidase activity"/>
    <property type="evidence" value="ECO:0007669"/>
    <property type="project" value="InterPro"/>
</dbReference>
<evidence type="ECO:0000313" key="9">
    <source>
        <dbReference type="Proteomes" id="UP001152759"/>
    </source>
</evidence>
<dbReference type="PIRSF" id="PIRSF000189">
    <property type="entry name" value="D-aa_oxidase"/>
    <property type="match status" value="1"/>
</dbReference>
<dbReference type="InterPro" id="IPR023209">
    <property type="entry name" value="DAO"/>
</dbReference>
<feature type="binding site" evidence="6">
    <location>
        <position position="182"/>
    </location>
    <ligand>
        <name>FAD</name>
        <dbReference type="ChEBI" id="CHEBI:57692"/>
    </ligand>
</feature>
<dbReference type="PANTHER" id="PTHR11530:SF17">
    <property type="entry name" value="RE49860P"/>
    <property type="match status" value="1"/>
</dbReference>
<dbReference type="InterPro" id="IPR006076">
    <property type="entry name" value="FAD-dep_OxRdtase"/>
</dbReference>
<feature type="binding site" evidence="6">
    <location>
        <position position="279"/>
    </location>
    <ligand>
        <name>D-dopa</name>
        <dbReference type="ChEBI" id="CHEBI:149689"/>
    </ligand>
</feature>
<dbReference type="GO" id="GO:0005737">
    <property type="term" value="C:cytoplasm"/>
    <property type="evidence" value="ECO:0007669"/>
    <property type="project" value="TreeGrafter"/>
</dbReference>
<sequence>MSDLRIGIIGAGIVGLNTALEVRRVLPDADVTILAELFNDETTSDGAAGLVEISTSFRGPSLDITRQWVKDSHDFYNSLKSNPDAGIAPITGFYLAQENPDLVKNPYLNGILPVFRPANQDELKDLGAYRFATYMSTLVVTCRMYLPWALGRLRDAGVFIKKTKVNSLYDIEDDYDIVFNCTGLGARRLCEDIGVVPIRGQVVKVRAPFVQKFFMNNENGSYIIPSMQSGLVTLGGTQDFGHWSQSTSEYNTHSIFDRCRDMMPTLESATVEWHWVGLRPYRHQVRTELEKIGNLLVVHNYGHGGYGIATSPGTAKYVVNMLQNLLKSHPSKSIKEIISQVPLNN</sequence>
<dbReference type="InterPro" id="IPR006181">
    <property type="entry name" value="D-amino_acid_oxidase_CS"/>
</dbReference>
<evidence type="ECO:0000256" key="3">
    <source>
        <dbReference type="ARBA" id="ARBA00022630"/>
    </source>
</evidence>